<protein>
    <submittedName>
        <fullName evidence="14">Melanopsin</fullName>
    </submittedName>
</protein>
<evidence type="ECO:0000259" key="13">
    <source>
        <dbReference type="PROSITE" id="PS50262"/>
    </source>
</evidence>
<evidence type="ECO:0000256" key="12">
    <source>
        <dbReference type="SAM" id="Phobius"/>
    </source>
</evidence>
<gene>
    <name evidence="14" type="primary">OPN4_1</name>
    <name evidence="14" type="ORF">Ciccas_007490</name>
</gene>
<keyword evidence="15" id="KW-1185">Reference proteome</keyword>
<dbReference type="EMBL" id="JBJKFK010001158">
    <property type="protein sequence ID" value="KAL3313904.1"/>
    <property type="molecule type" value="Genomic_DNA"/>
</dbReference>
<dbReference type="GO" id="GO:0004930">
    <property type="term" value="F:G protein-coupled receptor activity"/>
    <property type="evidence" value="ECO:0007669"/>
    <property type="project" value="UniProtKB-KW"/>
</dbReference>
<comment type="caution">
    <text evidence="14">The sequence shown here is derived from an EMBL/GenBank/DDBJ whole genome shotgun (WGS) entry which is preliminary data.</text>
</comment>
<evidence type="ECO:0000256" key="4">
    <source>
        <dbReference type="ARBA" id="ARBA00022692"/>
    </source>
</evidence>
<dbReference type="GO" id="GO:0007602">
    <property type="term" value="P:phototransduction"/>
    <property type="evidence" value="ECO:0007669"/>
    <property type="project" value="UniProtKB-KW"/>
</dbReference>
<dbReference type="PRINTS" id="PR00237">
    <property type="entry name" value="GPCRRHODOPSN"/>
</dbReference>
<evidence type="ECO:0000313" key="15">
    <source>
        <dbReference type="Proteomes" id="UP001626550"/>
    </source>
</evidence>
<evidence type="ECO:0000256" key="7">
    <source>
        <dbReference type="ARBA" id="ARBA00022991"/>
    </source>
</evidence>
<evidence type="ECO:0000256" key="11">
    <source>
        <dbReference type="ARBA" id="ARBA00023224"/>
    </source>
</evidence>
<comment type="subcellular location">
    <subcellularLocation>
        <location evidence="1">Membrane</location>
        <topology evidence="1">Multi-pass membrane protein</topology>
    </subcellularLocation>
</comment>
<proteinExistence type="predicted"/>
<feature type="transmembrane region" description="Helical" evidence="12">
    <location>
        <begin position="20"/>
        <end position="47"/>
    </location>
</feature>
<evidence type="ECO:0000256" key="9">
    <source>
        <dbReference type="ARBA" id="ARBA00023136"/>
    </source>
</evidence>
<reference evidence="14 15" key="1">
    <citation type="submission" date="2024-11" db="EMBL/GenBank/DDBJ databases">
        <title>Adaptive evolution of stress response genes in parasites aligns with host niche diversity.</title>
        <authorList>
            <person name="Hahn C."/>
            <person name="Resl P."/>
        </authorList>
    </citation>
    <scope>NUCLEOTIDE SEQUENCE [LARGE SCALE GENOMIC DNA]</scope>
    <source>
        <strain evidence="14">EGGRZ-B1_66</strain>
        <tissue evidence="14">Body</tissue>
    </source>
</reference>
<keyword evidence="6 12" id="KW-1133">Transmembrane helix</keyword>
<keyword evidence="9 12" id="KW-0472">Membrane</keyword>
<evidence type="ECO:0000256" key="10">
    <source>
        <dbReference type="ARBA" id="ARBA00023170"/>
    </source>
</evidence>
<dbReference type="Gene3D" id="1.20.1070.10">
    <property type="entry name" value="Rhodopsin 7-helix transmembrane proteins"/>
    <property type="match status" value="1"/>
</dbReference>
<accession>A0ABD2Q2S8</accession>
<feature type="transmembrane region" description="Helical" evidence="12">
    <location>
        <begin position="67"/>
        <end position="88"/>
    </location>
</feature>
<evidence type="ECO:0000256" key="5">
    <source>
        <dbReference type="ARBA" id="ARBA00022925"/>
    </source>
</evidence>
<keyword evidence="11" id="KW-0807">Transducer</keyword>
<keyword evidence="8" id="KW-0297">G-protein coupled receptor</keyword>
<evidence type="ECO:0000256" key="8">
    <source>
        <dbReference type="ARBA" id="ARBA00023040"/>
    </source>
</evidence>
<keyword evidence="10" id="KW-0675">Receptor</keyword>
<keyword evidence="3" id="KW-0716">Sensory transduction</keyword>
<feature type="transmembrane region" description="Helical" evidence="12">
    <location>
        <begin position="156"/>
        <end position="180"/>
    </location>
</feature>
<dbReference type="Proteomes" id="UP001626550">
    <property type="component" value="Unassembled WGS sequence"/>
</dbReference>
<keyword evidence="2" id="KW-0600">Photoreceptor protein</keyword>
<dbReference type="GO" id="GO:0016020">
    <property type="term" value="C:membrane"/>
    <property type="evidence" value="ECO:0007669"/>
    <property type="project" value="UniProtKB-SubCell"/>
</dbReference>
<evidence type="ECO:0000256" key="2">
    <source>
        <dbReference type="ARBA" id="ARBA00022543"/>
    </source>
</evidence>
<feature type="transmembrane region" description="Helical" evidence="12">
    <location>
        <begin position="224"/>
        <end position="252"/>
    </location>
</feature>
<dbReference type="AlphaFoldDB" id="A0ABD2Q2S8"/>
<dbReference type="PROSITE" id="PS00238">
    <property type="entry name" value="OPSIN"/>
    <property type="match status" value="1"/>
</dbReference>
<sequence length="319" mass="36568">MKVLKQKREQNEERRLRSVLVLRTASNILLLNLATSDLLFSMLVGFPLKTIASFNGTWPWGKRLCDVYGFLCGISGISAFITHAFISLERYRGVCTSMRIYQDSSYGKYALKIAFIWTWSGFWTSLPFFGIGKYMAEGFLTSCTYDYLDDSLGSYIFNYGMLIFAFLIPLLVMIFCYSAIVRHVVINYARLNFSEPSTLERISGTLQSTRPAMENLRYRRKLRIAIISFVIVLSFLISWCPYVIVAFFALIGRRQFLTPFAAELPVFFAKSSSVYNPIIYALLHTRFKTELVRKFSLLNSVLRSTSTRSTSVRSVSRVS</sequence>
<dbReference type="SUPFAM" id="SSF81321">
    <property type="entry name" value="Family A G protein-coupled receptor-like"/>
    <property type="match status" value="1"/>
</dbReference>
<dbReference type="InterPro" id="IPR027430">
    <property type="entry name" value="Retinal_BS"/>
</dbReference>
<dbReference type="PANTHER" id="PTHR24240">
    <property type="entry name" value="OPSIN"/>
    <property type="match status" value="1"/>
</dbReference>
<feature type="domain" description="G-protein coupled receptors family 1 profile" evidence="13">
    <location>
        <begin position="1"/>
        <end position="280"/>
    </location>
</feature>
<dbReference type="InterPro" id="IPR017452">
    <property type="entry name" value="GPCR_Rhodpsn_7TM"/>
</dbReference>
<keyword evidence="4 12" id="KW-0812">Transmembrane</keyword>
<dbReference type="InterPro" id="IPR000276">
    <property type="entry name" value="GPCR_Rhodpsn"/>
</dbReference>
<dbReference type="PROSITE" id="PS50262">
    <property type="entry name" value="G_PROTEIN_RECEP_F1_2"/>
    <property type="match status" value="1"/>
</dbReference>
<evidence type="ECO:0000313" key="14">
    <source>
        <dbReference type="EMBL" id="KAL3313904.1"/>
    </source>
</evidence>
<feature type="transmembrane region" description="Helical" evidence="12">
    <location>
        <begin position="109"/>
        <end position="136"/>
    </location>
</feature>
<keyword evidence="7" id="KW-0157">Chromophore</keyword>
<dbReference type="Pfam" id="PF00001">
    <property type="entry name" value="7tm_1"/>
    <property type="match status" value="1"/>
</dbReference>
<evidence type="ECO:0000256" key="6">
    <source>
        <dbReference type="ARBA" id="ARBA00022989"/>
    </source>
</evidence>
<dbReference type="GO" id="GO:0009881">
    <property type="term" value="F:photoreceptor activity"/>
    <property type="evidence" value="ECO:0007669"/>
    <property type="project" value="UniProtKB-KW"/>
</dbReference>
<name>A0ABD2Q2S8_9PLAT</name>
<evidence type="ECO:0000256" key="1">
    <source>
        <dbReference type="ARBA" id="ARBA00004141"/>
    </source>
</evidence>
<organism evidence="14 15">
    <name type="scientific">Cichlidogyrus casuarinus</name>
    <dbReference type="NCBI Taxonomy" id="1844966"/>
    <lineage>
        <taxon>Eukaryota</taxon>
        <taxon>Metazoa</taxon>
        <taxon>Spiralia</taxon>
        <taxon>Lophotrochozoa</taxon>
        <taxon>Platyhelminthes</taxon>
        <taxon>Monogenea</taxon>
        <taxon>Monopisthocotylea</taxon>
        <taxon>Dactylogyridea</taxon>
        <taxon>Ancyrocephalidae</taxon>
        <taxon>Cichlidogyrus</taxon>
    </lineage>
</organism>
<dbReference type="InterPro" id="IPR050125">
    <property type="entry name" value="GPCR_opsins"/>
</dbReference>
<evidence type="ECO:0000256" key="3">
    <source>
        <dbReference type="ARBA" id="ARBA00022606"/>
    </source>
</evidence>
<keyword evidence="5" id="KW-0681">Retinal protein</keyword>